<dbReference type="RefSeq" id="XP_013347066.1">
    <property type="nucleotide sequence ID" value="XM_013491612.1"/>
</dbReference>
<protein>
    <submittedName>
        <fullName evidence="2">Uncharacterized protein</fullName>
    </submittedName>
</protein>
<dbReference type="HOGENOM" id="CLU_1669045_0_0_1"/>
<evidence type="ECO:0000313" key="2">
    <source>
        <dbReference type="EMBL" id="KEQ98389.1"/>
    </source>
</evidence>
<reference evidence="2 3" key="1">
    <citation type="journal article" date="2014" name="BMC Genomics">
        <title>Genome sequencing of four Aureobasidium pullulans varieties: biotechnological potential, stress tolerance, and description of new species.</title>
        <authorList>
            <person name="Gostin Ar C."/>
            <person name="Ohm R.A."/>
            <person name="Kogej T."/>
            <person name="Sonjak S."/>
            <person name="Turk M."/>
            <person name="Zajc J."/>
            <person name="Zalar P."/>
            <person name="Grube M."/>
            <person name="Sun H."/>
            <person name="Han J."/>
            <person name="Sharma A."/>
            <person name="Chiniquy J."/>
            <person name="Ngan C.Y."/>
            <person name="Lipzen A."/>
            <person name="Barry K."/>
            <person name="Grigoriev I.V."/>
            <person name="Gunde-Cimerman N."/>
        </authorList>
    </citation>
    <scope>NUCLEOTIDE SEQUENCE [LARGE SCALE GENOMIC DNA]</scope>
    <source>
        <strain evidence="2 3">EXF-2481</strain>
    </source>
</reference>
<dbReference type="EMBL" id="KL584752">
    <property type="protein sequence ID" value="KEQ98389.1"/>
    <property type="molecule type" value="Genomic_DNA"/>
</dbReference>
<keyword evidence="3" id="KW-1185">Reference proteome</keyword>
<proteinExistence type="predicted"/>
<evidence type="ECO:0000256" key="1">
    <source>
        <dbReference type="SAM" id="MobiDB-lite"/>
    </source>
</evidence>
<dbReference type="Proteomes" id="UP000030641">
    <property type="component" value="Unassembled WGS sequence"/>
</dbReference>
<sequence length="158" mass="17070">MISPRDLEEERESVCDMRNSIRKACPPTESTSHRPLNKTGASRMNLQASLRSSILLSIFSMARWGPDLLDRILKHVCDVHGSKMRGIVLSGGSKQNMGTGEVSRGQRVRGGGRTTPGCNGRYIGPDAYSGSGSAAADQQSASATSTFRCFLLPANLQW</sequence>
<evidence type="ECO:0000313" key="3">
    <source>
        <dbReference type="Proteomes" id="UP000030641"/>
    </source>
</evidence>
<gene>
    <name evidence="2" type="ORF">AUEXF2481DRAFT_483302</name>
</gene>
<name>A0A074YQE0_AURSE</name>
<feature type="region of interest" description="Disordered" evidence="1">
    <location>
        <begin position="90"/>
        <end position="121"/>
    </location>
</feature>
<dbReference type="InParanoid" id="A0A074YQE0"/>
<dbReference type="AlphaFoldDB" id="A0A074YQE0"/>
<dbReference type="GeneID" id="25368478"/>
<accession>A0A074YQE0</accession>
<organism evidence="2 3">
    <name type="scientific">Aureobasidium subglaciale (strain EXF-2481)</name>
    <name type="common">Aureobasidium pullulans var. subglaciale</name>
    <dbReference type="NCBI Taxonomy" id="1043005"/>
    <lineage>
        <taxon>Eukaryota</taxon>
        <taxon>Fungi</taxon>
        <taxon>Dikarya</taxon>
        <taxon>Ascomycota</taxon>
        <taxon>Pezizomycotina</taxon>
        <taxon>Dothideomycetes</taxon>
        <taxon>Dothideomycetidae</taxon>
        <taxon>Dothideales</taxon>
        <taxon>Saccotheciaceae</taxon>
        <taxon>Aureobasidium</taxon>
    </lineage>
</organism>